<proteinExistence type="inferred from homology"/>
<evidence type="ECO:0000313" key="10">
    <source>
        <dbReference type="Proteomes" id="UP000230066"/>
    </source>
</evidence>
<feature type="compositionally biased region" description="Gly residues" evidence="6">
    <location>
        <begin position="584"/>
        <end position="594"/>
    </location>
</feature>
<evidence type="ECO:0000256" key="3">
    <source>
        <dbReference type="ARBA" id="ARBA00022801"/>
    </source>
</evidence>
<protein>
    <submittedName>
        <fullName evidence="9">DEAD Asp Glu Ala Asp box polypeptide 21</fullName>
    </submittedName>
</protein>
<reference evidence="9" key="1">
    <citation type="submission" date="2019-03" db="EMBL/GenBank/DDBJ databases">
        <title>Improved annotation for the trematode Fasciola hepatica.</title>
        <authorList>
            <person name="Choi Y.-J."/>
            <person name="Martin J."/>
            <person name="Mitreva M."/>
        </authorList>
    </citation>
    <scope>NUCLEOTIDE SEQUENCE [LARGE SCALE GENOMIC DNA]</scope>
</reference>
<dbReference type="InterPro" id="IPR027417">
    <property type="entry name" value="P-loop_NTPase"/>
</dbReference>
<dbReference type="GO" id="GO:0005524">
    <property type="term" value="F:ATP binding"/>
    <property type="evidence" value="ECO:0007669"/>
    <property type="project" value="UniProtKB-KW"/>
</dbReference>
<dbReference type="Proteomes" id="UP000230066">
    <property type="component" value="Unassembled WGS sequence"/>
</dbReference>
<dbReference type="PANTHER" id="PTHR47959">
    <property type="entry name" value="ATP-DEPENDENT RNA HELICASE RHLE-RELATED"/>
    <property type="match status" value="1"/>
</dbReference>
<keyword evidence="5" id="KW-0067">ATP-binding</keyword>
<keyword evidence="2" id="KW-0547">Nucleotide-binding</keyword>
<evidence type="ECO:0000313" key="9">
    <source>
        <dbReference type="EMBL" id="THD25856.1"/>
    </source>
</evidence>
<dbReference type="EMBL" id="JXXN02000962">
    <property type="protein sequence ID" value="THD25856.1"/>
    <property type="molecule type" value="Genomic_DNA"/>
</dbReference>
<keyword evidence="10" id="KW-1185">Reference proteome</keyword>
<evidence type="ECO:0000256" key="6">
    <source>
        <dbReference type="SAM" id="MobiDB-lite"/>
    </source>
</evidence>
<gene>
    <name evidence="9" type="ORF">D915_003260</name>
</gene>
<dbReference type="PANTHER" id="PTHR47959:SF1">
    <property type="entry name" value="ATP-DEPENDENT RNA HELICASE DBPA"/>
    <property type="match status" value="1"/>
</dbReference>
<dbReference type="InterPro" id="IPR035979">
    <property type="entry name" value="RBD_domain_sf"/>
</dbReference>
<dbReference type="GO" id="GO:0003724">
    <property type="term" value="F:RNA helicase activity"/>
    <property type="evidence" value="ECO:0007669"/>
    <property type="project" value="UniProtKB-EC"/>
</dbReference>
<accession>A0A4E0RE80</accession>
<dbReference type="CDD" id="cd00268">
    <property type="entry name" value="DEADc"/>
    <property type="match status" value="1"/>
</dbReference>
<name>A0A4E0RE80_FASHE</name>
<dbReference type="InterPro" id="IPR012562">
    <property type="entry name" value="GUCT"/>
</dbReference>
<dbReference type="Gene3D" id="3.40.50.300">
    <property type="entry name" value="P-loop containing nucleotide triphosphate hydrolases"/>
    <property type="match status" value="2"/>
</dbReference>
<dbReference type="SUPFAM" id="SSF52540">
    <property type="entry name" value="P-loop containing nucleoside triphosphate hydrolases"/>
    <property type="match status" value="1"/>
</dbReference>
<feature type="compositionally biased region" description="Low complexity" evidence="6">
    <location>
        <begin position="572"/>
        <end position="583"/>
    </location>
</feature>
<dbReference type="CDD" id="cd18787">
    <property type="entry name" value="SF2_C_DEAD"/>
    <property type="match status" value="1"/>
</dbReference>
<organism evidence="9 10">
    <name type="scientific">Fasciola hepatica</name>
    <name type="common">Liver fluke</name>
    <dbReference type="NCBI Taxonomy" id="6192"/>
    <lineage>
        <taxon>Eukaryota</taxon>
        <taxon>Metazoa</taxon>
        <taxon>Spiralia</taxon>
        <taxon>Lophotrochozoa</taxon>
        <taxon>Platyhelminthes</taxon>
        <taxon>Trematoda</taxon>
        <taxon>Digenea</taxon>
        <taxon>Plagiorchiida</taxon>
        <taxon>Echinostomata</taxon>
        <taxon>Echinostomatoidea</taxon>
        <taxon>Fasciolidae</taxon>
        <taxon>Fasciola</taxon>
    </lineage>
</organism>
<evidence type="ECO:0000256" key="2">
    <source>
        <dbReference type="ARBA" id="ARBA00022741"/>
    </source>
</evidence>
<evidence type="ECO:0000256" key="1">
    <source>
        <dbReference type="ARBA" id="ARBA00006517"/>
    </source>
</evidence>
<dbReference type="SMART" id="SM00487">
    <property type="entry name" value="DEXDc"/>
    <property type="match status" value="1"/>
</dbReference>
<feature type="domain" description="Helicase C-terminal" evidence="8">
    <location>
        <begin position="256"/>
        <end position="400"/>
    </location>
</feature>
<dbReference type="PROSITE" id="PS51194">
    <property type="entry name" value="HELICASE_CTER"/>
    <property type="match status" value="1"/>
</dbReference>
<evidence type="ECO:0000256" key="4">
    <source>
        <dbReference type="ARBA" id="ARBA00022806"/>
    </source>
</evidence>
<evidence type="ECO:0000256" key="5">
    <source>
        <dbReference type="ARBA" id="ARBA00022840"/>
    </source>
</evidence>
<dbReference type="PROSITE" id="PS51192">
    <property type="entry name" value="HELICASE_ATP_BIND_1"/>
    <property type="match status" value="1"/>
</dbReference>
<keyword evidence="4" id="KW-0347">Helicase</keyword>
<dbReference type="InterPro" id="IPR050079">
    <property type="entry name" value="DEAD_box_RNA_helicase"/>
</dbReference>
<keyword evidence="3" id="KW-0378">Hydrolase</keyword>
<dbReference type="InterPro" id="IPR044742">
    <property type="entry name" value="DEAD/DEAH_RhlB"/>
</dbReference>
<dbReference type="GO" id="GO:0003723">
    <property type="term" value="F:RNA binding"/>
    <property type="evidence" value="ECO:0007669"/>
    <property type="project" value="UniProtKB-KW"/>
</dbReference>
<dbReference type="InterPro" id="IPR001650">
    <property type="entry name" value="Helicase_C-like"/>
</dbReference>
<dbReference type="GO" id="GO:0016787">
    <property type="term" value="F:hydrolase activity"/>
    <property type="evidence" value="ECO:0007669"/>
    <property type="project" value="UniProtKB-KW"/>
</dbReference>
<dbReference type="InterPro" id="IPR011545">
    <property type="entry name" value="DEAD/DEAH_box_helicase_dom"/>
</dbReference>
<dbReference type="SMART" id="SM00490">
    <property type="entry name" value="HELICc"/>
    <property type="match status" value="1"/>
</dbReference>
<sequence>MASFAEVQENEGDFTKFNIPMHLQERLKERGISNLFPVQYMSFEPIISGKDAVVLARTGTGKTLAFSLPIVMNILSGSKPRNHGRGPLLLVLAPTRELVSQIVSDFESLCKNDLSIVGIYGGVPLGPQCRALRTGVDVVVGTPGRVIDLLEKTVLVLSSIRYVVLDEVDRMLDMGFSQNVDSILNGLYGDDGKNKPQTLLFSATLPAWVSSVSKTYLSENAEHICLIQDQETKTSSNVTHLALPCPYAERASTIADVIRTYCPKKKSRCIVFCERKKDADDLAAHASMSADCHVFHGGISQDKRELILQKFREGKYRTLITTNVAARGLDIQNVDLVIQCHPPRDVEDYIHRSGRTGRATRSGTSVVFYSPQERGKLSEIERKAEIEFRRIGPPSLQDILDSWITETTESFLAVPKSTWSEFIPAARSVVRLFRSEKVKTEDGMTDAVEDADGSLTLKKVDSTDATSVKPMLRVLCCALAQLCGMTTYRLDLAHAADRKGAAYNALRQQVPETILEQLKSLSFIKGRQGFVFDIPSQLNSEFVSSWDNSNSQTKLTVLRELPELEEEIMNNRNNWHGNSNGYSRGFGGNRGRGWGPRNTNGSNGLHFKRSFTSSDNHPAPEKRFRPESGSVSQGQCGRGMGRGARTVFAE</sequence>
<dbReference type="Gene3D" id="3.30.70.2280">
    <property type="match status" value="1"/>
</dbReference>
<dbReference type="Pfam" id="PF00270">
    <property type="entry name" value="DEAD"/>
    <property type="match status" value="1"/>
</dbReference>
<dbReference type="Pfam" id="PF08152">
    <property type="entry name" value="GUCT"/>
    <property type="match status" value="1"/>
</dbReference>
<feature type="domain" description="Helicase ATP-binding" evidence="7">
    <location>
        <begin position="43"/>
        <end position="223"/>
    </location>
</feature>
<evidence type="ECO:0000259" key="7">
    <source>
        <dbReference type="PROSITE" id="PS51192"/>
    </source>
</evidence>
<dbReference type="InterPro" id="IPR014001">
    <property type="entry name" value="Helicase_ATP-bd"/>
</dbReference>
<dbReference type="SUPFAM" id="SSF54928">
    <property type="entry name" value="RNA-binding domain, RBD"/>
    <property type="match status" value="1"/>
</dbReference>
<dbReference type="Pfam" id="PF00271">
    <property type="entry name" value="Helicase_C"/>
    <property type="match status" value="1"/>
</dbReference>
<dbReference type="GO" id="GO:0005829">
    <property type="term" value="C:cytosol"/>
    <property type="evidence" value="ECO:0007669"/>
    <property type="project" value="TreeGrafter"/>
</dbReference>
<comment type="caution">
    <text evidence="9">The sequence shown here is derived from an EMBL/GenBank/DDBJ whole genome shotgun (WGS) entry which is preliminary data.</text>
</comment>
<comment type="similarity">
    <text evidence="1">Belongs to the DEAD box helicase family. DDX21/DDX50 subfamily.</text>
</comment>
<feature type="region of interest" description="Disordered" evidence="6">
    <location>
        <begin position="572"/>
        <end position="650"/>
    </location>
</feature>
<evidence type="ECO:0000259" key="8">
    <source>
        <dbReference type="PROSITE" id="PS51194"/>
    </source>
</evidence>
<dbReference type="AlphaFoldDB" id="A0A4E0RE80"/>